<dbReference type="AlphaFoldDB" id="A0A2G9YTJ6"/>
<dbReference type="SUPFAM" id="SSF52490">
    <property type="entry name" value="Tubulin nucleotide-binding domain-like"/>
    <property type="match status" value="1"/>
</dbReference>
<dbReference type="PANTHER" id="PTHR30314:SF3">
    <property type="entry name" value="MITOCHONDRIAL DIVISION PROTEIN FSZA"/>
    <property type="match status" value="1"/>
</dbReference>
<dbReference type="GO" id="GO:0000917">
    <property type="term" value="P:division septum assembly"/>
    <property type="evidence" value="ECO:0007669"/>
    <property type="project" value="UniProtKB-KW"/>
</dbReference>
<feature type="region of interest" description="Disordered" evidence="5">
    <location>
        <begin position="364"/>
        <end position="470"/>
    </location>
</feature>
<evidence type="ECO:0000313" key="9">
    <source>
        <dbReference type="Proteomes" id="UP000229976"/>
    </source>
</evidence>
<keyword evidence="4" id="KW-0132">Cell division</keyword>
<dbReference type="InterPro" id="IPR036525">
    <property type="entry name" value="Tubulin/FtsZ_GTPase_sf"/>
</dbReference>
<comment type="subcellular location">
    <subcellularLocation>
        <location evidence="4">Cytoplasm</location>
    </subcellularLocation>
    <text evidence="4">Assembles at midcell at the inner surface of the cytoplasmic membrane.</text>
</comment>
<gene>
    <name evidence="4" type="primary">ftsZ</name>
    <name evidence="8" type="ORF">COX37_03380</name>
</gene>
<dbReference type="InterPro" id="IPR008280">
    <property type="entry name" value="Tub_FtsZ_C"/>
</dbReference>
<feature type="binding site" evidence="4">
    <location>
        <position position="180"/>
    </location>
    <ligand>
        <name>GTP</name>
        <dbReference type="ChEBI" id="CHEBI:37565"/>
    </ligand>
</feature>
<comment type="caution">
    <text evidence="8">The sequence shown here is derived from an EMBL/GenBank/DDBJ whole genome shotgun (WGS) entry which is preliminary data.</text>
</comment>
<dbReference type="GO" id="GO:0032153">
    <property type="term" value="C:cell division site"/>
    <property type="evidence" value="ECO:0007669"/>
    <property type="project" value="UniProtKB-UniRule"/>
</dbReference>
<keyword evidence="3 4" id="KW-0342">GTP-binding</keyword>
<dbReference type="InterPro" id="IPR024757">
    <property type="entry name" value="FtsZ_C"/>
</dbReference>
<dbReference type="EMBL" id="PCRO01000042">
    <property type="protein sequence ID" value="PIP22556.1"/>
    <property type="molecule type" value="Genomic_DNA"/>
</dbReference>
<proteinExistence type="inferred from homology"/>
<feature type="domain" description="Tubulin/FtsZ GTPase" evidence="6">
    <location>
        <begin position="50"/>
        <end position="242"/>
    </location>
</feature>
<feature type="compositionally biased region" description="Basic residues" evidence="5">
    <location>
        <begin position="376"/>
        <end position="410"/>
    </location>
</feature>
<dbReference type="PANTHER" id="PTHR30314">
    <property type="entry name" value="CELL DIVISION PROTEIN FTSZ-RELATED"/>
    <property type="match status" value="1"/>
</dbReference>
<dbReference type="GO" id="GO:0003924">
    <property type="term" value="F:GTPase activity"/>
    <property type="evidence" value="ECO:0007669"/>
    <property type="project" value="UniProtKB-UniRule"/>
</dbReference>
<protein>
    <recommendedName>
        <fullName evidence="4">Cell division protein FtsZ</fullName>
    </recommendedName>
</protein>
<dbReference type="SUPFAM" id="SSF55307">
    <property type="entry name" value="Tubulin C-terminal domain-like"/>
    <property type="match status" value="1"/>
</dbReference>
<dbReference type="GO" id="GO:0051258">
    <property type="term" value="P:protein polymerization"/>
    <property type="evidence" value="ECO:0007669"/>
    <property type="project" value="UniProtKB-UniRule"/>
</dbReference>
<evidence type="ECO:0000256" key="5">
    <source>
        <dbReference type="SAM" id="MobiDB-lite"/>
    </source>
</evidence>
<keyword evidence="4" id="KW-0717">Septation</keyword>
<dbReference type="Proteomes" id="UP000229976">
    <property type="component" value="Unassembled WGS sequence"/>
</dbReference>
<dbReference type="GO" id="GO:0005525">
    <property type="term" value="F:GTP binding"/>
    <property type="evidence" value="ECO:0007669"/>
    <property type="project" value="UniProtKB-UniRule"/>
</dbReference>
<comment type="caution">
    <text evidence="4">Lacks conserved residue(s) required for the propagation of feature annotation.</text>
</comment>
<dbReference type="GO" id="GO:0043093">
    <property type="term" value="P:FtsZ-dependent cytokinesis"/>
    <property type="evidence" value="ECO:0007669"/>
    <property type="project" value="UniProtKB-UniRule"/>
</dbReference>
<dbReference type="SMART" id="SM00865">
    <property type="entry name" value="Tubulin_C"/>
    <property type="match status" value="1"/>
</dbReference>
<comment type="similarity">
    <text evidence="1 4">Belongs to the FtsZ family.</text>
</comment>
<dbReference type="SMART" id="SM00864">
    <property type="entry name" value="Tubulin"/>
    <property type="match status" value="1"/>
</dbReference>
<evidence type="ECO:0000256" key="2">
    <source>
        <dbReference type="ARBA" id="ARBA00022741"/>
    </source>
</evidence>
<dbReference type="HAMAP" id="MF_00909">
    <property type="entry name" value="FtsZ"/>
    <property type="match status" value="1"/>
</dbReference>
<evidence type="ECO:0000256" key="4">
    <source>
        <dbReference type="HAMAP-Rule" id="MF_00909"/>
    </source>
</evidence>
<dbReference type="InterPro" id="IPR045061">
    <property type="entry name" value="FtsZ/CetZ"/>
</dbReference>
<reference evidence="8 9" key="1">
    <citation type="submission" date="2017-09" db="EMBL/GenBank/DDBJ databases">
        <title>Depth-based differentiation of microbial function through sediment-hosted aquifers and enrichment of novel symbionts in the deep terrestrial subsurface.</title>
        <authorList>
            <person name="Probst A.J."/>
            <person name="Ladd B."/>
            <person name="Jarett J.K."/>
            <person name="Geller-Mcgrath D.E."/>
            <person name="Sieber C.M."/>
            <person name="Emerson J.B."/>
            <person name="Anantharaman K."/>
            <person name="Thomas B.C."/>
            <person name="Malmstrom R."/>
            <person name="Stieglmeier M."/>
            <person name="Klingl A."/>
            <person name="Woyke T."/>
            <person name="Ryan C.M."/>
            <person name="Banfield J.F."/>
        </authorList>
    </citation>
    <scope>NUCLEOTIDE SEQUENCE [LARGE SCALE GENOMIC DNA]</scope>
    <source>
        <strain evidence="8">CG23_combo_of_CG06-09_8_20_14_all_39_17</strain>
    </source>
</reference>
<dbReference type="Gene3D" id="3.30.1330.20">
    <property type="entry name" value="Tubulin/FtsZ, C-terminal domain"/>
    <property type="match status" value="1"/>
</dbReference>
<feature type="binding site" evidence="4">
    <location>
        <position position="176"/>
    </location>
    <ligand>
        <name>GTP</name>
        <dbReference type="ChEBI" id="CHEBI:37565"/>
    </ligand>
</feature>
<evidence type="ECO:0000256" key="3">
    <source>
        <dbReference type="ARBA" id="ARBA00023134"/>
    </source>
</evidence>
<dbReference type="GO" id="GO:0005737">
    <property type="term" value="C:cytoplasm"/>
    <property type="evidence" value="ECO:0007669"/>
    <property type="project" value="UniProtKB-SubCell"/>
</dbReference>
<keyword evidence="4" id="KW-0131">Cell cycle</keyword>
<sequence length="488" mass="54117">MALKKKKTKKINKKTKPIFAKAMTKKRPALIKVVEAQPIDEKGDFLKKVKIRIIGIGGGGGTIVSEIVPKVEKVSFVIANTDRQALKVASNKAIHFQFGESLTRGLGTGMNAGLGEEVALQEKDKIEKLLQGQDLCIIISCLGGGAGSGAASVFAQISKNLGNLTYGIFTLPFKFEGERKMEIAKEALKKIKPKLNAISIIPNERIFQIIDRNTPLKSALSAINEKLADNLEDLVEIIYEPGLINIDFADLRTALSGDRGKLTYLNTIKIKRSENAVQEAIEKVLNSPLYSYGIKGAKGVLLNIAGEDNLSIEEVNQISETVSCLLNKDAKIVFGISQGKKYADAIKTTLLAVGCGAKIFSEEKEAKNDNEEGKPKKIQKIKKRKIKRKIKTEKAKVPRKKNISKKKKKRVSQEKATDKKEEKTEGIQNPVEVSEEGKYPPVQESKPMEISRKNALQMRKDAEDEEKEMIEKEEFWETPAFLRSKNIK</sequence>
<dbReference type="PRINTS" id="PR00423">
    <property type="entry name" value="CELLDVISFTSZ"/>
</dbReference>
<feature type="compositionally biased region" description="Basic and acidic residues" evidence="5">
    <location>
        <begin position="364"/>
        <end position="375"/>
    </location>
</feature>
<feature type="compositionally biased region" description="Basic and acidic residues" evidence="5">
    <location>
        <begin position="446"/>
        <end position="462"/>
    </location>
</feature>
<feature type="compositionally biased region" description="Basic and acidic residues" evidence="5">
    <location>
        <begin position="411"/>
        <end position="425"/>
    </location>
</feature>
<evidence type="ECO:0000256" key="1">
    <source>
        <dbReference type="ARBA" id="ARBA00009690"/>
    </source>
</evidence>
<organism evidence="8 9">
    <name type="scientific">Candidatus Nealsonbacteria bacterium CG23_combo_of_CG06-09_8_20_14_all_39_17</name>
    <dbReference type="NCBI Taxonomy" id="1974722"/>
    <lineage>
        <taxon>Bacteria</taxon>
        <taxon>Candidatus Nealsoniibacteriota</taxon>
    </lineage>
</organism>
<comment type="subunit">
    <text evidence="4">Homodimer. Polymerizes to form a dynamic ring structure in a strictly GTP-dependent manner. Interacts directly with several other division proteins.</text>
</comment>
<dbReference type="InterPro" id="IPR018316">
    <property type="entry name" value="Tubulin/FtsZ_2-layer-sand-dom"/>
</dbReference>
<dbReference type="InterPro" id="IPR037103">
    <property type="entry name" value="Tubulin/FtsZ-like_C"/>
</dbReference>
<name>A0A2G9YTJ6_9BACT</name>
<feature type="domain" description="Tubulin/FtsZ 2-layer sandwich" evidence="7">
    <location>
        <begin position="244"/>
        <end position="364"/>
    </location>
</feature>
<dbReference type="CDD" id="cd02201">
    <property type="entry name" value="FtsZ_type1"/>
    <property type="match status" value="1"/>
</dbReference>
<accession>A0A2G9YTJ6</accession>
<dbReference type="InterPro" id="IPR000158">
    <property type="entry name" value="Cell_div_FtsZ"/>
</dbReference>
<keyword evidence="2 4" id="KW-0547">Nucleotide-binding</keyword>
<dbReference type="Pfam" id="PF12327">
    <property type="entry name" value="FtsZ_C"/>
    <property type="match status" value="1"/>
</dbReference>
<feature type="binding site" evidence="4">
    <location>
        <position position="224"/>
    </location>
    <ligand>
        <name>GTP</name>
        <dbReference type="ChEBI" id="CHEBI:37565"/>
    </ligand>
</feature>
<dbReference type="InterPro" id="IPR003008">
    <property type="entry name" value="Tubulin_FtsZ_GTPase"/>
</dbReference>
<dbReference type="Pfam" id="PF00091">
    <property type="entry name" value="Tubulin"/>
    <property type="match status" value="1"/>
</dbReference>
<evidence type="ECO:0000259" key="7">
    <source>
        <dbReference type="SMART" id="SM00865"/>
    </source>
</evidence>
<evidence type="ECO:0000259" key="6">
    <source>
        <dbReference type="SMART" id="SM00864"/>
    </source>
</evidence>
<dbReference type="Gene3D" id="3.40.50.1440">
    <property type="entry name" value="Tubulin/FtsZ, GTPase domain"/>
    <property type="match status" value="1"/>
</dbReference>
<evidence type="ECO:0000313" key="8">
    <source>
        <dbReference type="EMBL" id="PIP22556.1"/>
    </source>
</evidence>
<keyword evidence="4" id="KW-0963">Cytoplasm</keyword>
<comment type="function">
    <text evidence="4">Essential cell division protein that forms a contractile ring structure (Z ring) at the future cell division site. The regulation of the ring assembly controls the timing and the location of cell division. One of the functions of the FtsZ ring is to recruit other cell division proteins to the septum to produce a new cell wall between the dividing cells. Binds GTP and shows GTPase activity.</text>
</comment>